<evidence type="ECO:0000313" key="4">
    <source>
        <dbReference type="Proteomes" id="UP001620645"/>
    </source>
</evidence>
<name>A0ABD2JUK8_HETSC</name>
<dbReference type="AlphaFoldDB" id="A0ABD2JUK8"/>
<comment type="caution">
    <text evidence="3">The sequence shown here is derived from an EMBL/GenBank/DDBJ whole genome shotgun (WGS) entry which is preliminary data.</text>
</comment>
<organism evidence="3 4">
    <name type="scientific">Heterodera schachtii</name>
    <name type="common">Sugarbeet cyst nematode worm</name>
    <name type="synonym">Tylenchus schachtii</name>
    <dbReference type="NCBI Taxonomy" id="97005"/>
    <lineage>
        <taxon>Eukaryota</taxon>
        <taxon>Metazoa</taxon>
        <taxon>Ecdysozoa</taxon>
        <taxon>Nematoda</taxon>
        <taxon>Chromadorea</taxon>
        <taxon>Rhabditida</taxon>
        <taxon>Tylenchina</taxon>
        <taxon>Tylenchomorpha</taxon>
        <taxon>Tylenchoidea</taxon>
        <taxon>Heteroderidae</taxon>
        <taxon>Heteroderinae</taxon>
        <taxon>Heterodera</taxon>
    </lineage>
</organism>
<gene>
    <name evidence="3" type="ORF">niasHS_004072</name>
</gene>
<evidence type="ECO:0000313" key="3">
    <source>
        <dbReference type="EMBL" id="KAL3094316.1"/>
    </source>
</evidence>
<protein>
    <submittedName>
        <fullName evidence="3">Uncharacterized protein</fullName>
    </submittedName>
</protein>
<proteinExistence type="predicted"/>
<evidence type="ECO:0000256" key="2">
    <source>
        <dbReference type="SAM" id="Phobius"/>
    </source>
</evidence>
<evidence type="ECO:0000256" key="1">
    <source>
        <dbReference type="SAM" id="MobiDB-lite"/>
    </source>
</evidence>
<keyword evidence="2" id="KW-0812">Transmembrane</keyword>
<keyword evidence="4" id="KW-1185">Reference proteome</keyword>
<dbReference type="EMBL" id="JBICCN010000095">
    <property type="protein sequence ID" value="KAL3094316.1"/>
    <property type="molecule type" value="Genomic_DNA"/>
</dbReference>
<reference evidence="3 4" key="1">
    <citation type="submission" date="2024-10" db="EMBL/GenBank/DDBJ databases">
        <authorList>
            <person name="Kim D."/>
        </authorList>
    </citation>
    <scope>NUCLEOTIDE SEQUENCE [LARGE SCALE GENOMIC DNA]</scope>
    <source>
        <strain evidence="3">Taebaek</strain>
    </source>
</reference>
<keyword evidence="2" id="KW-1133">Transmembrane helix</keyword>
<feature type="region of interest" description="Disordered" evidence="1">
    <location>
        <begin position="69"/>
        <end position="88"/>
    </location>
</feature>
<keyword evidence="2" id="KW-0472">Membrane</keyword>
<dbReference type="Proteomes" id="UP001620645">
    <property type="component" value="Unassembled WGS sequence"/>
</dbReference>
<sequence>MLANHRQFFLHFLFAIAIFVFVIVPLMADSEHEIHADQQSAIKTREKRWGGGWGGGWGRPWGWGGGWGRPWGWGGGWRRPWGGWGWGR</sequence>
<accession>A0ABD2JUK8</accession>
<feature type="region of interest" description="Disordered" evidence="1">
    <location>
        <begin position="43"/>
        <end position="63"/>
    </location>
</feature>
<feature type="compositionally biased region" description="Gly residues" evidence="1">
    <location>
        <begin position="50"/>
        <end position="63"/>
    </location>
</feature>
<feature type="transmembrane region" description="Helical" evidence="2">
    <location>
        <begin position="9"/>
        <end position="28"/>
    </location>
</feature>